<proteinExistence type="predicted"/>
<dbReference type="PANTHER" id="PTHR28577">
    <property type="entry name" value="CENTROMERE PROTEIN P"/>
    <property type="match status" value="1"/>
</dbReference>
<dbReference type="GO" id="GO:0034080">
    <property type="term" value="P:CENP-A containing chromatin assembly"/>
    <property type="evidence" value="ECO:0007669"/>
    <property type="project" value="InterPro"/>
</dbReference>
<sequence>MEKGGWSVLEPPRDEKYPEAVRLPEGASASYMRVQSTSQPGFELVIVWRIQTDEEGKVVPKLDLLTKVPRQALELDKKGVVETAAVGFRALLSVLGIEAALESLLSVLCMEHGGQSPQ</sequence>
<dbReference type="GO" id="GO:0005634">
    <property type="term" value="C:nucleus"/>
    <property type="evidence" value="ECO:0007669"/>
    <property type="project" value="TreeGrafter"/>
</dbReference>
<reference evidence="1 2" key="1">
    <citation type="journal article" date="2020" name="Nature">
        <title>Six reference-quality genomes reveal evolution of bat adaptations.</title>
        <authorList>
            <person name="Jebb D."/>
            <person name="Huang Z."/>
            <person name="Pippel M."/>
            <person name="Hughes G.M."/>
            <person name="Lavrichenko K."/>
            <person name="Devanna P."/>
            <person name="Winkler S."/>
            <person name="Jermiin L.S."/>
            <person name="Skirmuntt E.C."/>
            <person name="Katzourakis A."/>
            <person name="Burkitt-Gray L."/>
            <person name="Ray D.A."/>
            <person name="Sullivan K.A.M."/>
            <person name="Roscito J.G."/>
            <person name="Kirilenko B.M."/>
            <person name="Davalos L.M."/>
            <person name="Corthals A.P."/>
            <person name="Power M.L."/>
            <person name="Jones G."/>
            <person name="Ransome R.D."/>
            <person name="Dechmann D.K.N."/>
            <person name="Locatelli A.G."/>
            <person name="Puechmaille S.J."/>
            <person name="Fedrigo O."/>
            <person name="Jarvis E.D."/>
            <person name="Hiller M."/>
            <person name="Vernes S.C."/>
            <person name="Myers E.W."/>
            <person name="Teeling E.C."/>
        </authorList>
    </citation>
    <scope>NUCLEOTIDE SEQUENCE [LARGE SCALE GENOMIC DNA]</scope>
    <source>
        <strain evidence="1">MRhiFer1</strain>
        <tissue evidence="1">Lung</tissue>
    </source>
</reference>
<gene>
    <name evidence="1" type="ORF">mRhiFer1_002669</name>
</gene>
<name>A0A7J7VQ28_RHIFE</name>
<organism evidence="1 2">
    <name type="scientific">Rhinolophus ferrumequinum</name>
    <name type="common">Greater horseshoe bat</name>
    <dbReference type="NCBI Taxonomy" id="59479"/>
    <lineage>
        <taxon>Eukaryota</taxon>
        <taxon>Metazoa</taxon>
        <taxon>Chordata</taxon>
        <taxon>Craniata</taxon>
        <taxon>Vertebrata</taxon>
        <taxon>Euteleostomi</taxon>
        <taxon>Mammalia</taxon>
        <taxon>Eutheria</taxon>
        <taxon>Laurasiatheria</taxon>
        <taxon>Chiroptera</taxon>
        <taxon>Yinpterochiroptera</taxon>
        <taxon>Rhinolophoidea</taxon>
        <taxon>Rhinolophidae</taxon>
        <taxon>Rhinolophinae</taxon>
        <taxon>Rhinolophus</taxon>
    </lineage>
</organism>
<dbReference type="PANTHER" id="PTHR28577:SF1">
    <property type="entry name" value="CENTROMERE PROTEIN P"/>
    <property type="match status" value="1"/>
</dbReference>
<dbReference type="Pfam" id="PF13096">
    <property type="entry name" value="CENP-P"/>
    <property type="match status" value="1"/>
</dbReference>
<accession>A0A7J7VQ28</accession>
<dbReference type="InterPro" id="IPR027801">
    <property type="entry name" value="CENP-P"/>
</dbReference>
<evidence type="ECO:0000313" key="1">
    <source>
        <dbReference type="EMBL" id="KAF6327080.1"/>
    </source>
</evidence>
<dbReference type="EMBL" id="JACAGC010000012">
    <property type="protein sequence ID" value="KAF6327080.1"/>
    <property type="molecule type" value="Genomic_DNA"/>
</dbReference>
<protein>
    <submittedName>
        <fullName evidence="1">Centromere protein P</fullName>
    </submittedName>
</protein>
<dbReference type="AlphaFoldDB" id="A0A7J7VQ28"/>
<comment type="caution">
    <text evidence="1">The sequence shown here is derived from an EMBL/GenBank/DDBJ whole genome shotgun (WGS) entry which is preliminary data.</text>
</comment>
<evidence type="ECO:0000313" key="2">
    <source>
        <dbReference type="Proteomes" id="UP000585614"/>
    </source>
</evidence>
<dbReference type="Proteomes" id="UP000585614">
    <property type="component" value="Unassembled WGS sequence"/>
</dbReference>
<dbReference type="GO" id="GO:0000775">
    <property type="term" value="C:chromosome, centromeric region"/>
    <property type="evidence" value="ECO:0007669"/>
    <property type="project" value="InterPro"/>
</dbReference>